<organism evidence="3 4">
    <name type="scientific">Granulosicoccus antarcticus IMCC3135</name>
    <dbReference type="NCBI Taxonomy" id="1192854"/>
    <lineage>
        <taxon>Bacteria</taxon>
        <taxon>Pseudomonadati</taxon>
        <taxon>Pseudomonadota</taxon>
        <taxon>Gammaproteobacteria</taxon>
        <taxon>Chromatiales</taxon>
        <taxon>Granulosicoccaceae</taxon>
        <taxon>Granulosicoccus</taxon>
    </lineage>
</organism>
<dbReference type="Proteomes" id="UP000250079">
    <property type="component" value="Chromosome"/>
</dbReference>
<dbReference type="RefSeq" id="WP_088920847.1">
    <property type="nucleotide sequence ID" value="NZ_CP018632.1"/>
</dbReference>
<feature type="region of interest" description="Disordered" evidence="1">
    <location>
        <begin position="50"/>
        <end position="81"/>
    </location>
</feature>
<dbReference type="EMBL" id="CP018632">
    <property type="protein sequence ID" value="ASJ76022.1"/>
    <property type="molecule type" value="Genomic_DNA"/>
</dbReference>
<dbReference type="KEGG" id="gai:IMCC3135_29865"/>
<sequence>MESLYLLIPLSVMAVVVAVLVFFWMNKSGQFDDDQGPAWSILLDDDRPVQAKNSTEKKAEKLNETGDKIGVSENETPPESH</sequence>
<dbReference type="PANTHER" id="PTHR41532:SF1">
    <property type="entry name" value="FIXS PROTEIN"/>
    <property type="match status" value="1"/>
</dbReference>
<dbReference type="OrthoDB" id="9802763at2"/>
<accession>A0A2Z2NX62</accession>
<dbReference type="AlphaFoldDB" id="A0A2Z2NX62"/>
<gene>
    <name evidence="3" type="ORF">IMCC3135_29865</name>
</gene>
<evidence type="ECO:0000256" key="2">
    <source>
        <dbReference type="SAM" id="Phobius"/>
    </source>
</evidence>
<dbReference type="NCBIfam" id="TIGR00847">
    <property type="entry name" value="ccoS"/>
    <property type="match status" value="1"/>
</dbReference>
<protein>
    <recommendedName>
        <fullName evidence="5">Cytochrome oxidase maturation protein cbb3-type</fullName>
    </recommendedName>
</protein>
<keyword evidence="2" id="KW-1133">Transmembrane helix</keyword>
<feature type="compositionally biased region" description="Basic and acidic residues" evidence="1">
    <location>
        <begin position="50"/>
        <end position="67"/>
    </location>
</feature>
<proteinExistence type="predicted"/>
<evidence type="ECO:0000313" key="3">
    <source>
        <dbReference type="EMBL" id="ASJ76022.1"/>
    </source>
</evidence>
<keyword evidence="4" id="KW-1185">Reference proteome</keyword>
<dbReference type="PANTHER" id="PTHR41532">
    <property type="entry name" value="FIXS PROTEIN"/>
    <property type="match status" value="1"/>
</dbReference>
<evidence type="ECO:0000313" key="4">
    <source>
        <dbReference type="Proteomes" id="UP000250079"/>
    </source>
</evidence>
<name>A0A2Z2NX62_9GAMM</name>
<feature type="transmembrane region" description="Helical" evidence="2">
    <location>
        <begin position="6"/>
        <end position="25"/>
    </location>
</feature>
<dbReference type="Pfam" id="PF03597">
    <property type="entry name" value="FixS"/>
    <property type="match status" value="1"/>
</dbReference>
<dbReference type="InterPro" id="IPR004714">
    <property type="entry name" value="Cyt_oxidase_maturation_cbb3"/>
</dbReference>
<reference evidence="3 4" key="1">
    <citation type="submission" date="2016-12" db="EMBL/GenBank/DDBJ databases">
        <authorList>
            <person name="Song W.-J."/>
            <person name="Kurnit D.M."/>
        </authorList>
    </citation>
    <scope>NUCLEOTIDE SEQUENCE [LARGE SCALE GENOMIC DNA]</scope>
    <source>
        <strain evidence="3 4">IMCC3135</strain>
    </source>
</reference>
<keyword evidence="2" id="KW-0472">Membrane</keyword>
<evidence type="ECO:0000256" key="1">
    <source>
        <dbReference type="SAM" id="MobiDB-lite"/>
    </source>
</evidence>
<keyword evidence="2" id="KW-0812">Transmembrane</keyword>
<evidence type="ECO:0008006" key="5">
    <source>
        <dbReference type="Google" id="ProtNLM"/>
    </source>
</evidence>